<dbReference type="OrthoDB" id="48447at2759"/>
<protein>
    <submittedName>
        <fullName evidence="2">Uncharacterized protein</fullName>
    </submittedName>
</protein>
<reference evidence="2" key="2">
    <citation type="submission" date="2021-04" db="EMBL/GenBank/DDBJ databases">
        <authorList>
            <person name="Podell S."/>
        </authorList>
    </citation>
    <scope>NUCLEOTIDE SEQUENCE</scope>
    <source>
        <strain evidence="2">Hildebrandi</strain>
    </source>
</reference>
<feature type="compositionally biased region" description="Polar residues" evidence="1">
    <location>
        <begin position="26"/>
        <end position="37"/>
    </location>
</feature>
<gene>
    <name evidence="2" type="ORF">IV203_018512</name>
</gene>
<comment type="caution">
    <text evidence="2">The sequence shown here is derived from an EMBL/GenBank/DDBJ whole genome shotgun (WGS) entry which is preliminary data.</text>
</comment>
<proteinExistence type="predicted"/>
<keyword evidence="3" id="KW-1185">Reference proteome</keyword>
<feature type="region of interest" description="Disordered" evidence="1">
    <location>
        <begin position="151"/>
        <end position="196"/>
    </location>
</feature>
<sequence length="444" mass="46038">MTTQVLIYPLSLSIMGDNNNNNANNSSLMNLPPTNSQSLMGRSERSGSGGTSAASVAPARSTKPAGTAKASVSQDGSSLSILSSKMTNGTTSNSASLNPKSGTGSLESFPSATGVADSFAAAAAAATPPPAIGSHLASAGTQDTDIVSHLRRSSSLGSSRQDIQIARKARDGSTEASYNHPGNATANPSSTVASTASSMMPANGFGSVVGGGGNAMSNQMAAALLLQGQIAAMRNNTSNGCINGMMMPHPNMLMAAAGFGMGNFGNLAALAVGKPGSVLDTGLGGVFFGGSGGVTPQATKRKPVTLYMDCDSESLSEYQCLIRQQIELFEADKSEAASSVQGRNKQIVEGQVGIRCRHCAALPPRQRQKGSMYFPTKLDRIYQAAQNLSAFHLCENCKHVPENIRKRVLLLRERKSPAGGGKRYWGEGVRCLGVVEDPNGLRFR</sequence>
<dbReference type="Proteomes" id="UP000693970">
    <property type="component" value="Unassembled WGS sequence"/>
</dbReference>
<organism evidence="2 3">
    <name type="scientific">Nitzschia inconspicua</name>
    <dbReference type="NCBI Taxonomy" id="303405"/>
    <lineage>
        <taxon>Eukaryota</taxon>
        <taxon>Sar</taxon>
        <taxon>Stramenopiles</taxon>
        <taxon>Ochrophyta</taxon>
        <taxon>Bacillariophyta</taxon>
        <taxon>Bacillariophyceae</taxon>
        <taxon>Bacillariophycidae</taxon>
        <taxon>Bacillariales</taxon>
        <taxon>Bacillariaceae</taxon>
        <taxon>Nitzschia</taxon>
    </lineage>
</organism>
<evidence type="ECO:0000256" key="1">
    <source>
        <dbReference type="SAM" id="MobiDB-lite"/>
    </source>
</evidence>
<accession>A0A9K3M269</accession>
<feature type="region of interest" description="Disordered" evidence="1">
    <location>
        <begin position="23"/>
        <end position="109"/>
    </location>
</feature>
<dbReference type="EMBL" id="JAGRRH010000003">
    <property type="protein sequence ID" value="KAG7372369.1"/>
    <property type="molecule type" value="Genomic_DNA"/>
</dbReference>
<feature type="compositionally biased region" description="Low complexity" evidence="1">
    <location>
        <begin position="71"/>
        <end position="84"/>
    </location>
</feature>
<dbReference type="AlphaFoldDB" id="A0A9K3M269"/>
<feature type="compositionally biased region" description="Low complexity" evidence="1">
    <location>
        <begin position="183"/>
        <end position="196"/>
    </location>
</feature>
<feature type="compositionally biased region" description="Polar residues" evidence="1">
    <location>
        <begin position="85"/>
        <end position="109"/>
    </location>
</feature>
<reference evidence="2" key="1">
    <citation type="journal article" date="2021" name="Sci. Rep.">
        <title>Diploid genomic architecture of Nitzschia inconspicua, an elite biomass production diatom.</title>
        <authorList>
            <person name="Oliver A."/>
            <person name="Podell S."/>
            <person name="Pinowska A."/>
            <person name="Traller J.C."/>
            <person name="Smith S.R."/>
            <person name="McClure R."/>
            <person name="Beliaev A."/>
            <person name="Bohutskyi P."/>
            <person name="Hill E.A."/>
            <person name="Rabines A."/>
            <person name="Zheng H."/>
            <person name="Allen L.Z."/>
            <person name="Kuo A."/>
            <person name="Grigoriev I.V."/>
            <person name="Allen A.E."/>
            <person name="Hazlebeck D."/>
            <person name="Allen E.E."/>
        </authorList>
    </citation>
    <scope>NUCLEOTIDE SEQUENCE</scope>
    <source>
        <strain evidence="2">Hildebrandi</strain>
    </source>
</reference>
<evidence type="ECO:0000313" key="3">
    <source>
        <dbReference type="Proteomes" id="UP000693970"/>
    </source>
</evidence>
<evidence type="ECO:0000313" key="2">
    <source>
        <dbReference type="EMBL" id="KAG7372369.1"/>
    </source>
</evidence>
<name>A0A9K3M269_9STRA</name>